<protein>
    <submittedName>
        <fullName evidence="2 4">Uncharacterized protein</fullName>
    </submittedName>
</protein>
<evidence type="ECO:0000256" key="1">
    <source>
        <dbReference type="SAM" id="MobiDB-lite"/>
    </source>
</evidence>
<evidence type="ECO:0000313" key="2">
    <source>
        <dbReference type="EMBL" id="VDP06566.1"/>
    </source>
</evidence>
<sequence length="148" mass="16363">MDSDGSRKAMQGDCRVRATASPPPPPPSSKNPMLLDDMRESGENLDRSVGSFILSKRSLTEAVAERTSIDRFSGGDRQAMSRIAVQQAHETAFPSNVYLKHFGCLALAKSEEQGQLNNSESVIEKSFEKWSLDLFFASSEIVLVEFYV</sequence>
<reference evidence="2 3" key="2">
    <citation type="submission" date="2018-11" db="EMBL/GenBank/DDBJ databases">
        <authorList>
            <consortium name="Pathogen Informatics"/>
        </authorList>
    </citation>
    <scope>NUCLEOTIDE SEQUENCE [LARGE SCALE GENOMIC DNA]</scope>
</reference>
<accession>A0A183INK9</accession>
<organism evidence="4">
    <name type="scientific">Soboliphyme baturini</name>
    <dbReference type="NCBI Taxonomy" id="241478"/>
    <lineage>
        <taxon>Eukaryota</taxon>
        <taxon>Metazoa</taxon>
        <taxon>Ecdysozoa</taxon>
        <taxon>Nematoda</taxon>
        <taxon>Enoplea</taxon>
        <taxon>Dorylaimia</taxon>
        <taxon>Dioctophymatida</taxon>
        <taxon>Dioctophymatoidea</taxon>
        <taxon>Soboliphymatidae</taxon>
        <taxon>Soboliphyme</taxon>
    </lineage>
</organism>
<gene>
    <name evidence="2" type="ORF">SBAD_LOCUS5205</name>
</gene>
<reference evidence="4" key="1">
    <citation type="submission" date="2016-06" db="UniProtKB">
        <authorList>
            <consortium name="WormBaseParasite"/>
        </authorList>
    </citation>
    <scope>IDENTIFICATION</scope>
</reference>
<evidence type="ECO:0000313" key="4">
    <source>
        <dbReference type="WBParaSite" id="SBAD_0000541601-mRNA-1"/>
    </source>
</evidence>
<evidence type="ECO:0000313" key="3">
    <source>
        <dbReference type="Proteomes" id="UP000270296"/>
    </source>
</evidence>
<dbReference type="Proteomes" id="UP000270296">
    <property type="component" value="Unassembled WGS sequence"/>
</dbReference>
<dbReference type="AlphaFoldDB" id="A0A183INK9"/>
<dbReference type="WBParaSite" id="SBAD_0000541601-mRNA-1">
    <property type="protein sequence ID" value="SBAD_0000541601-mRNA-1"/>
    <property type="gene ID" value="SBAD_0000541601"/>
</dbReference>
<dbReference type="EMBL" id="UZAM01008823">
    <property type="protein sequence ID" value="VDP06566.1"/>
    <property type="molecule type" value="Genomic_DNA"/>
</dbReference>
<feature type="region of interest" description="Disordered" evidence="1">
    <location>
        <begin position="1"/>
        <end position="41"/>
    </location>
</feature>
<keyword evidence="3" id="KW-1185">Reference proteome</keyword>
<proteinExistence type="predicted"/>
<name>A0A183INK9_9BILA</name>